<keyword evidence="4" id="KW-0545">Nucleotide biosynthesis</keyword>
<dbReference type="Pfam" id="PF13793">
    <property type="entry name" value="Pribosyltran_N"/>
    <property type="match status" value="1"/>
</dbReference>
<gene>
    <name evidence="11" type="primary">prs</name>
    <name evidence="11" type="ORF">FNIIJ_010</name>
</gene>
<keyword evidence="12" id="KW-1185">Reference proteome</keyword>
<dbReference type="InterPro" id="IPR000836">
    <property type="entry name" value="PRTase_dom"/>
</dbReference>
<evidence type="ECO:0000256" key="7">
    <source>
        <dbReference type="ARBA" id="ARBA00022840"/>
    </source>
</evidence>
<evidence type="ECO:0000256" key="8">
    <source>
        <dbReference type="ARBA" id="ARBA00022842"/>
    </source>
</evidence>
<dbReference type="SUPFAM" id="SSF53271">
    <property type="entry name" value="PRTase-like"/>
    <property type="match status" value="1"/>
</dbReference>
<keyword evidence="7" id="KW-0067">ATP-binding</keyword>
<dbReference type="STRING" id="1415657.FNIIJ_010"/>
<evidence type="ECO:0000313" key="11">
    <source>
        <dbReference type="EMBL" id="AID37316.1"/>
    </source>
</evidence>
<dbReference type="NCBIfam" id="NF002320">
    <property type="entry name" value="PRK01259.1"/>
    <property type="match status" value="1"/>
</dbReference>
<keyword evidence="3" id="KW-0479">Metal-binding</keyword>
<dbReference type="HOGENOM" id="CLU_033546_2_0_10"/>
<dbReference type="PROSITE" id="PS00114">
    <property type="entry name" value="PRPP_SYNTHASE"/>
    <property type="match status" value="1"/>
</dbReference>
<dbReference type="FunFam" id="3.40.50.2020:FF:000007">
    <property type="entry name" value="Ribose-phosphate pyrophosphokinase"/>
    <property type="match status" value="1"/>
</dbReference>
<dbReference type="InterPro" id="IPR000842">
    <property type="entry name" value="PRib_PP_synth_CS"/>
</dbReference>
<keyword evidence="6 11" id="KW-0418">Kinase</keyword>
<dbReference type="OrthoDB" id="9777067at2"/>
<evidence type="ECO:0000256" key="4">
    <source>
        <dbReference type="ARBA" id="ARBA00022727"/>
    </source>
</evidence>
<evidence type="ECO:0000256" key="2">
    <source>
        <dbReference type="ARBA" id="ARBA00022679"/>
    </source>
</evidence>
<dbReference type="Pfam" id="PF14572">
    <property type="entry name" value="Pribosyl_synth"/>
    <property type="match status" value="1"/>
</dbReference>
<dbReference type="GO" id="GO:0005524">
    <property type="term" value="F:ATP binding"/>
    <property type="evidence" value="ECO:0007669"/>
    <property type="project" value="UniProtKB-KW"/>
</dbReference>
<evidence type="ECO:0000256" key="3">
    <source>
        <dbReference type="ARBA" id="ARBA00022723"/>
    </source>
</evidence>
<dbReference type="Proteomes" id="UP000027148">
    <property type="component" value="Chromosome"/>
</dbReference>
<dbReference type="PANTHER" id="PTHR10210">
    <property type="entry name" value="RIBOSE-PHOSPHATE DIPHOSPHOKINASE FAMILY MEMBER"/>
    <property type="match status" value="1"/>
</dbReference>
<feature type="domain" description="Ribose-phosphate pyrophosphokinase N-terminal" evidence="10">
    <location>
        <begin position="6"/>
        <end position="120"/>
    </location>
</feature>
<evidence type="ECO:0000259" key="10">
    <source>
        <dbReference type="Pfam" id="PF13793"/>
    </source>
</evidence>
<dbReference type="GO" id="GO:0016301">
    <property type="term" value="F:kinase activity"/>
    <property type="evidence" value="ECO:0007669"/>
    <property type="project" value="UniProtKB-KW"/>
</dbReference>
<keyword evidence="2" id="KW-0808">Transferase</keyword>
<sequence>MSNKSILFSTRNSKDLSKKISSLYGESLGDINLIEFEDGEYEPSLVQSVRGMRVFLIGSTVPPADNLMELLLMCDAANRALAKEIILVIPYFGWARQDRKNKSRSPIGAKLVTNLIEASGATRVITMDLHAEQILGFFKIPIDHLYASKIFLKYVKDLNLQNITIATPDIGGANRIKNYANDLNADRVICYKERTKSNKIASIHLIGEVKGRHVILIDDIVDTAETITMAADLIKEQGANSVRALATHPVLSGNSYERIISSCLEELVVTDSLSIKRISSCKIKVLSCAALFADAISYTQ</sequence>
<name>A0A068DRU3_9FLAO</name>
<dbReference type="GO" id="GO:0004749">
    <property type="term" value="F:ribose phosphate diphosphokinase activity"/>
    <property type="evidence" value="ECO:0007669"/>
    <property type="project" value="UniProtKB-EC"/>
</dbReference>
<dbReference type="InterPro" id="IPR005946">
    <property type="entry name" value="Rib-P_diPkinase"/>
</dbReference>
<dbReference type="AlphaFoldDB" id="A0A068DRU3"/>
<organism evidence="11 12">
    <name type="scientific">Candidatus Walczuchella monophlebidarum</name>
    <dbReference type="NCBI Taxonomy" id="1415657"/>
    <lineage>
        <taxon>Bacteria</taxon>
        <taxon>Pseudomonadati</taxon>
        <taxon>Bacteroidota</taxon>
        <taxon>Flavobacteriia</taxon>
        <taxon>Flavobacteriales</taxon>
        <taxon>Candidatus Walczuchella</taxon>
    </lineage>
</organism>
<dbReference type="InterPro" id="IPR029057">
    <property type="entry name" value="PRTase-like"/>
</dbReference>
<evidence type="ECO:0000313" key="12">
    <source>
        <dbReference type="Proteomes" id="UP000027148"/>
    </source>
</evidence>
<evidence type="ECO:0000256" key="9">
    <source>
        <dbReference type="ARBA" id="ARBA00049535"/>
    </source>
</evidence>
<dbReference type="EC" id="2.7.6.1" evidence="1"/>
<keyword evidence="8" id="KW-0460">Magnesium</keyword>
<evidence type="ECO:0000256" key="1">
    <source>
        <dbReference type="ARBA" id="ARBA00013247"/>
    </source>
</evidence>
<evidence type="ECO:0000256" key="6">
    <source>
        <dbReference type="ARBA" id="ARBA00022777"/>
    </source>
</evidence>
<dbReference type="CDD" id="cd06223">
    <property type="entry name" value="PRTases_typeI"/>
    <property type="match status" value="1"/>
</dbReference>
<dbReference type="GO" id="GO:0006164">
    <property type="term" value="P:purine nucleotide biosynthetic process"/>
    <property type="evidence" value="ECO:0007669"/>
    <property type="project" value="TreeGrafter"/>
</dbReference>
<protein>
    <recommendedName>
        <fullName evidence="1">ribose-phosphate diphosphokinase</fullName>
        <ecNumber evidence="1">2.7.6.1</ecNumber>
    </recommendedName>
</protein>
<dbReference type="GO" id="GO:0006015">
    <property type="term" value="P:5-phosphoribose 1-diphosphate biosynthetic process"/>
    <property type="evidence" value="ECO:0007669"/>
    <property type="project" value="TreeGrafter"/>
</dbReference>
<dbReference type="GO" id="GO:0002189">
    <property type="term" value="C:ribose phosphate diphosphokinase complex"/>
    <property type="evidence" value="ECO:0007669"/>
    <property type="project" value="TreeGrafter"/>
</dbReference>
<dbReference type="NCBIfam" id="TIGR01251">
    <property type="entry name" value="ribP_PPkin"/>
    <property type="match status" value="1"/>
</dbReference>
<dbReference type="Gene3D" id="3.40.50.2020">
    <property type="match status" value="2"/>
</dbReference>
<reference evidence="11 12" key="1">
    <citation type="journal article" date="2014" name="Genome Biol. Evol.">
        <title>Genome sequence of "Candidatus Walczuchella monophlebidarum" the flavobacterial endosymbiont of Llaveia axin axin (Hemiptera: Coccoidea: Monophlebidae).</title>
        <authorList>
            <person name="Rosas-Perez T."/>
            <person name="Rosenblueth M."/>
            <person name="Rincon-Rosales R."/>
            <person name="Mora J."/>
            <person name="Martinez-Romero E."/>
        </authorList>
    </citation>
    <scope>NUCLEOTIDE SEQUENCE [LARGE SCALE GENOMIC DNA]</scope>
    <source>
        <strain evidence="11">FNIIJ</strain>
    </source>
</reference>
<dbReference type="InterPro" id="IPR029099">
    <property type="entry name" value="Pribosyltran_N"/>
</dbReference>
<keyword evidence="5" id="KW-0547">Nucleotide-binding</keyword>
<evidence type="ECO:0000256" key="5">
    <source>
        <dbReference type="ARBA" id="ARBA00022741"/>
    </source>
</evidence>
<dbReference type="GO" id="GO:0009156">
    <property type="term" value="P:ribonucleoside monophosphate biosynthetic process"/>
    <property type="evidence" value="ECO:0007669"/>
    <property type="project" value="InterPro"/>
</dbReference>
<proteinExistence type="predicted"/>
<dbReference type="EMBL" id="CP006873">
    <property type="protein sequence ID" value="AID37316.1"/>
    <property type="molecule type" value="Genomic_DNA"/>
</dbReference>
<dbReference type="GO" id="GO:0000287">
    <property type="term" value="F:magnesium ion binding"/>
    <property type="evidence" value="ECO:0007669"/>
    <property type="project" value="InterPro"/>
</dbReference>
<dbReference type="PANTHER" id="PTHR10210:SF41">
    <property type="entry name" value="RIBOSE-PHOSPHATE PYROPHOSPHOKINASE 1, CHLOROPLASTIC"/>
    <property type="match status" value="1"/>
</dbReference>
<dbReference type="KEGG" id="elv:FNIIJ_010"/>
<dbReference type="SMART" id="SM01400">
    <property type="entry name" value="Pribosyltran_N"/>
    <property type="match status" value="1"/>
</dbReference>
<dbReference type="GO" id="GO:0005737">
    <property type="term" value="C:cytoplasm"/>
    <property type="evidence" value="ECO:0007669"/>
    <property type="project" value="TreeGrafter"/>
</dbReference>
<dbReference type="RefSeq" id="WP_038436297.1">
    <property type="nucleotide sequence ID" value="NZ_CP006873.1"/>
</dbReference>
<comment type="catalytic activity">
    <reaction evidence="9">
        <text>D-ribose 5-phosphate + ATP = 5-phospho-alpha-D-ribose 1-diphosphate + AMP + H(+)</text>
        <dbReference type="Rhea" id="RHEA:15609"/>
        <dbReference type="ChEBI" id="CHEBI:15378"/>
        <dbReference type="ChEBI" id="CHEBI:30616"/>
        <dbReference type="ChEBI" id="CHEBI:58017"/>
        <dbReference type="ChEBI" id="CHEBI:78346"/>
        <dbReference type="ChEBI" id="CHEBI:456215"/>
        <dbReference type="EC" id="2.7.6.1"/>
    </reaction>
</comment>
<accession>A0A068DRU3</accession>